<dbReference type="Pfam" id="PF12680">
    <property type="entry name" value="SnoaL_2"/>
    <property type="match status" value="1"/>
</dbReference>
<protein>
    <submittedName>
        <fullName evidence="2">Limonene-1,2-epoxide hydrolase</fullName>
    </submittedName>
</protein>
<organism evidence="2 3">
    <name type="scientific">Edaphobacter modestus</name>
    <dbReference type="NCBI Taxonomy" id="388466"/>
    <lineage>
        <taxon>Bacteria</taxon>
        <taxon>Pseudomonadati</taxon>
        <taxon>Acidobacteriota</taxon>
        <taxon>Terriglobia</taxon>
        <taxon>Terriglobales</taxon>
        <taxon>Acidobacteriaceae</taxon>
        <taxon>Edaphobacter</taxon>
    </lineage>
</organism>
<dbReference type="EMBL" id="SHKW01000001">
    <property type="protein sequence ID" value="RZU41555.1"/>
    <property type="molecule type" value="Genomic_DNA"/>
</dbReference>
<evidence type="ECO:0000313" key="3">
    <source>
        <dbReference type="Proteomes" id="UP000292958"/>
    </source>
</evidence>
<proteinExistence type="predicted"/>
<dbReference type="Proteomes" id="UP000292958">
    <property type="component" value="Unassembled WGS sequence"/>
</dbReference>
<evidence type="ECO:0000313" key="2">
    <source>
        <dbReference type="EMBL" id="RZU41555.1"/>
    </source>
</evidence>
<reference evidence="2 3" key="1">
    <citation type="submission" date="2019-02" db="EMBL/GenBank/DDBJ databases">
        <title>Genomic Encyclopedia of Archaeal and Bacterial Type Strains, Phase II (KMG-II): from individual species to whole genera.</title>
        <authorList>
            <person name="Goeker M."/>
        </authorList>
    </citation>
    <scope>NUCLEOTIDE SEQUENCE [LARGE SCALE GENOMIC DNA]</scope>
    <source>
        <strain evidence="2 3">DSM 18101</strain>
    </source>
</reference>
<keyword evidence="2" id="KW-0378">Hydrolase</keyword>
<comment type="caution">
    <text evidence="2">The sequence shown here is derived from an EMBL/GenBank/DDBJ whole genome shotgun (WGS) entry which is preliminary data.</text>
</comment>
<dbReference type="InterPro" id="IPR037401">
    <property type="entry name" value="SnoaL-like"/>
</dbReference>
<dbReference type="GO" id="GO:0016787">
    <property type="term" value="F:hydrolase activity"/>
    <property type="evidence" value="ECO:0007669"/>
    <property type="project" value="UniProtKB-KW"/>
</dbReference>
<dbReference type="RefSeq" id="WP_165420088.1">
    <property type="nucleotide sequence ID" value="NZ_SHKW01000001.1"/>
</dbReference>
<dbReference type="AlphaFoldDB" id="A0A4Q7YWU1"/>
<feature type="domain" description="SnoaL-like" evidence="1">
    <location>
        <begin position="22"/>
        <end position="104"/>
    </location>
</feature>
<gene>
    <name evidence="2" type="ORF">BDD14_3080</name>
</gene>
<name>A0A4Q7YWU1_9BACT</name>
<evidence type="ECO:0000259" key="1">
    <source>
        <dbReference type="Pfam" id="PF12680"/>
    </source>
</evidence>
<keyword evidence="3" id="KW-1185">Reference proteome</keyword>
<sequence length="123" mass="13831">MTTLMQTSAIEAKEVVLKLGMAINDESFQQARRYVSDDMKYVGPFGSRIGAEAYLQEIEHLRLKFDIQKIFADGNDVCVMYDITVSGITLFACGWFQVTDGKVRSLRVTFDPRPLLPESDASI</sequence>
<dbReference type="InterPro" id="IPR032710">
    <property type="entry name" value="NTF2-like_dom_sf"/>
</dbReference>
<dbReference type="SUPFAM" id="SSF54427">
    <property type="entry name" value="NTF2-like"/>
    <property type="match status" value="1"/>
</dbReference>
<dbReference type="Gene3D" id="3.10.450.50">
    <property type="match status" value="1"/>
</dbReference>
<accession>A0A4Q7YWU1</accession>